<feature type="non-terminal residue" evidence="1">
    <location>
        <position position="1"/>
    </location>
</feature>
<evidence type="ECO:0000313" key="2">
    <source>
        <dbReference type="Proteomes" id="UP000335636"/>
    </source>
</evidence>
<comment type="caution">
    <text evidence="1">The sequence shown here is derived from an EMBL/GenBank/DDBJ whole genome shotgun (WGS) entry which is preliminary data.</text>
</comment>
<proteinExistence type="predicted"/>
<dbReference type="EMBL" id="CABDUW010002783">
    <property type="protein sequence ID" value="VTJ88011.1"/>
    <property type="molecule type" value="Genomic_DNA"/>
</dbReference>
<accession>A0A5E4D4G7</accession>
<gene>
    <name evidence="1" type="ORF">MONAX_5E008840</name>
</gene>
<dbReference type="AlphaFoldDB" id="A0A5E4D4G7"/>
<protein>
    <submittedName>
        <fullName evidence="1">Uncharacterized protein</fullName>
    </submittedName>
</protein>
<sequence length="85" mass="9258">WPGSSETAEACQSHSQAVSLPVQQHLGLRPGLAKMQGNCLFLRLCREEVLLTWVSAKPPSPVLIWSLEPGAWSPEPGAHGLCREE</sequence>
<keyword evidence="2" id="KW-1185">Reference proteome</keyword>
<dbReference type="Proteomes" id="UP000335636">
    <property type="component" value="Unassembled WGS sequence"/>
</dbReference>
<organism evidence="1 2">
    <name type="scientific">Marmota monax</name>
    <name type="common">Woodchuck</name>
    <dbReference type="NCBI Taxonomy" id="9995"/>
    <lineage>
        <taxon>Eukaryota</taxon>
        <taxon>Metazoa</taxon>
        <taxon>Chordata</taxon>
        <taxon>Craniata</taxon>
        <taxon>Vertebrata</taxon>
        <taxon>Euteleostomi</taxon>
        <taxon>Mammalia</taxon>
        <taxon>Eutheria</taxon>
        <taxon>Euarchontoglires</taxon>
        <taxon>Glires</taxon>
        <taxon>Rodentia</taxon>
        <taxon>Sciuromorpha</taxon>
        <taxon>Sciuridae</taxon>
        <taxon>Xerinae</taxon>
        <taxon>Marmotini</taxon>
        <taxon>Marmota</taxon>
    </lineage>
</organism>
<evidence type="ECO:0000313" key="1">
    <source>
        <dbReference type="EMBL" id="VTJ88011.1"/>
    </source>
</evidence>
<name>A0A5E4D4G7_MARMO</name>
<reference evidence="1" key="1">
    <citation type="submission" date="2019-04" db="EMBL/GenBank/DDBJ databases">
        <authorList>
            <person name="Alioto T."/>
            <person name="Alioto T."/>
        </authorList>
    </citation>
    <scope>NUCLEOTIDE SEQUENCE [LARGE SCALE GENOMIC DNA]</scope>
</reference>